<proteinExistence type="predicted"/>
<dbReference type="GO" id="GO:0016020">
    <property type="term" value="C:membrane"/>
    <property type="evidence" value="ECO:0007669"/>
    <property type="project" value="GOC"/>
</dbReference>
<dbReference type="InterPro" id="IPR006311">
    <property type="entry name" value="TAT_signal"/>
</dbReference>
<dbReference type="PROSITE" id="PS51318">
    <property type="entry name" value="TAT"/>
    <property type="match status" value="1"/>
</dbReference>
<comment type="caution">
    <text evidence="3">The sequence shown here is derived from an EMBL/GenBank/DDBJ whole genome shotgun (WGS) entry which is preliminary data.</text>
</comment>
<dbReference type="SUPFAM" id="SSF56300">
    <property type="entry name" value="Metallo-dependent phosphatases"/>
    <property type="match status" value="1"/>
</dbReference>
<dbReference type="STRING" id="264251.FB00_07470"/>
<dbReference type="AlphaFoldDB" id="A0A0H2KQ07"/>
<gene>
    <name evidence="3" type="ORF">FB00_07470</name>
</gene>
<dbReference type="InterPro" id="IPR029052">
    <property type="entry name" value="Metallo-depent_PP-like"/>
</dbReference>
<dbReference type="PANTHER" id="PTHR31302">
    <property type="entry name" value="TRANSMEMBRANE PROTEIN WITH METALLOPHOSPHOESTERASE DOMAIN-RELATED"/>
    <property type="match status" value="1"/>
</dbReference>
<sequence length="332" mass="35699">MVRHPRRRRERLSAVGRRRALRGLGALAAVGAAGVAYAHVETKLFTLRRVTVPVLPAGTPELRVLHVSDLHLVPSQRRKIEWVRSLAELEPDLVVDTGDNLAHVDSLDPLLHALEPLLSTPGAFVMGSNDYYAPVPKNPARYLLPDARVPFAREARLLPAGELATAMRDAGWVDLTNRRDVLEVGGVRLDLVGVDDPHLDRDVFPAPSAPHDPRAGSGAPSSDGPVLRVGVTHAPYRRVLDSMHDDAADLVLAGHTHGGQLCVPGFGALVTNCDIDRQRAKGLHGWPGARPDAPGGEDSTWLHVSAGAGTSPYAQVRFACRPEATLLTLTAR</sequence>
<evidence type="ECO:0000313" key="3">
    <source>
        <dbReference type="EMBL" id="KLN35258.1"/>
    </source>
</evidence>
<dbReference type="EMBL" id="JNBQ01000005">
    <property type="protein sequence ID" value="KLN35258.1"/>
    <property type="molecule type" value="Genomic_DNA"/>
</dbReference>
<dbReference type="InterPro" id="IPR004843">
    <property type="entry name" value="Calcineurin-like_PHP"/>
</dbReference>
<organism evidence="3 4">
    <name type="scientific">Cellulosimicrobium funkei</name>
    <dbReference type="NCBI Taxonomy" id="264251"/>
    <lineage>
        <taxon>Bacteria</taxon>
        <taxon>Bacillati</taxon>
        <taxon>Actinomycetota</taxon>
        <taxon>Actinomycetes</taxon>
        <taxon>Micrococcales</taxon>
        <taxon>Promicromonosporaceae</taxon>
        <taxon>Cellulosimicrobium</taxon>
    </lineage>
</organism>
<feature type="region of interest" description="Disordered" evidence="1">
    <location>
        <begin position="202"/>
        <end position="227"/>
    </location>
</feature>
<dbReference type="PANTHER" id="PTHR31302:SF20">
    <property type="entry name" value="CONSERVED PROTEIN"/>
    <property type="match status" value="1"/>
</dbReference>
<accession>A0A0H2KQ07</accession>
<keyword evidence="4" id="KW-1185">Reference proteome</keyword>
<evidence type="ECO:0000256" key="1">
    <source>
        <dbReference type="SAM" id="MobiDB-lite"/>
    </source>
</evidence>
<reference evidence="3 4" key="1">
    <citation type="submission" date="2014-05" db="EMBL/GenBank/DDBJ databases">
        <title>Cellulosimicrobium funkei U11 genome.</title>
        <authorList>
            <person name="Hu C."/>
            <person name="Gong Y."/>
            <person name="Wan W."/>
            <person name="Jiang M."/>
        </authorList>
    </citation>
    <scope>NUCLEOTIDE SEQUENCE [LARGE SCALE GENOMIC DNA]</scope>
    <source>
        <strain evidence="3 4">U11</strain>
    </source>
</reference>
<dbReference type="RefSeq" id="WP_231581761.1">
    <property type="nucleotide sequence ID" value="NZ_JNBQ01000005.1"/>
</dbReference>
<evidence type="ECO:0000313" key="4">
    <source>
        <dbReference type="Proteomes" id="UP000035265"/>
    </source>
</evidence>
<feature type="domain" description="Calcineurin-like phosphoesterase" evidence="2">
    <location>
        <begin position="62"/>
        <end position="258"/>
    </location>
</feature>
<name>A0A0H2KQ07_9MICO</name>
<protein>
    <submittedName>
        <fullName evidence="3">Metallophosphoesterase</fullName>
    </submittedName>
</protein>
<evidence type="ECO:0000259" key="2">
    <source>
        <dbReference type="Pfam" id="PF00149"/>
    </source>
</evidence>
<dbReference type="GO" id="GO:0008758">
    <property type="term" value="F:UDP-2,3-diacylglucosamine hydrolase activity"/>
    <property type="evidence" value="ECO:0007669"/>
    <property type="project" value="TreeGrafter"/>
</dbReference>
<dbReference type="InterPro" id="IPR051158">
    <property type="entry name" value="Metallophosphoesterase_sf"/>
</dbReference>
<dbReference type="GO" id="GO:0009245">
    <property type="term" value="P:lipid A biosynthetic process"/>
    <property type="evidence" value="ECO:0007669"/>
    <property type="project" value="TreeGrafter"/>
</dbReference>
<dbReference type="Proteomes" id="UP000035265">
    <property type="component" value="Unassembled WGS sequence"/>
</dbReference>
<dbReference type="PATRIC" id="fig|264251.5.peg.1521"/>
<dbReference type="Pfam" id="PF00149">
    <property type="entry name" value="Metallophos"/>
    <property type="match status" value="1"/>
</dbReference>
<dbReference type="Gene3D" id="3.60.21.10">
    <property type="match status" value="1"/>
</dbReference>